<accession>A0A9N9QKZ5</accession>
<sequence length="514" mass="60469">MNQESVESLINNYEAIVKQQQQELYYLKHEQDNLKHQLIELINENKQLSQDLSAKKPLPPQTNNNNYEQLISNLKQQINKLINEKECVSKLWQEGIKTIDHLEDEFKQTGVPKSEVQKLKLNYETKIEKLQQELAKNQMRHCEVDQSLENQASALKIVKNLETEVLRLQKRLQEAVEDKNLSQQMLEKKDEVIQSLKSANSNYLRQVREAVCVVEAALNEKDAALFREQQIKDENEKLLKEMTEIVKQTQEKIKQETLKLSIESAEKQKLLMDELSQAQTEIRRKCEEIEALNQKSCQLEREIERMHKGHCTIDESDINKLLILEKNLESTFQKLLVSEKLNIQLTSDKEVIKNDLEQMANIYDRNLKAKEVEMLTLKAKINRLETELNETHEKINNLSKINQDNKQQQGNNETDYKATITEYKNTIKQLQTQIEMKQDLHQKWRKETKIITDNLEKLVTHLKQEVQQFKKENKSLKEDFRKSEDKVRQYKTFLELISKDVNKISHLTLGPGIS</sequence>
<reference evidence="2" key="1">
    <citation type="submission" date="2022-01" db="EMBL/GenBank/DDBJ databases">
        <authorList>
            <person name="King R."/>
        </authorList>
    </citation>
    <scope>NUCLEOTIDE SEQUENCE</scope>
</reference>
<dbReference type="GO" id="GO:0005814">
    <property type="term" value="C:centriole"/>
    <property type="evidence" value="ECO:0007669"/>
    <property type="project" value="TreeGrafter"/>
</dbReference>
<protein>
    <recommendedName>
        <fullName evidence="4">Sodium channel and clathrin linker 1</fullName>
    </recommendedName>
</protein>
<dbReference type="GO" id="GO:0060271">
    <property type="term" value="P:cilium assembly"/>
    <property type="evidence" value="ECO:0007669"/>
    <property type="project" value="TreeGrafter"/>
</dbReference>
<feature type="coiled-coil region" evidence="1">
    <location>
        <begin position="228"/>
        <end position="295"/>
    </location>
</feature>
<keyword evidence="3" id="KW-1185">Reference proteome</keyword>
<feature type="coiled-coil region" evidence="1">
    <location>
        <begin position="3"/>
        <end position="178"/>
    </location>
</feature>
<dbReference type="GO" id="GO:0045162">
    <property type="term" value="P:clustering of voltage-gated sodium channels"/>
    <property type="evidence" value="ECO:0007669"/>
    <property type="project" value="InterPro"/>
</dbReference>
<evidence type="ECO:0000313" key="2">
    <source>
        <dbReference type="EMBL" id="CAG9762964.1"/>
    </source>
</evidence>
<proteinExistence type="predicted"/>
<feature type="coiled-coil region" evidence="1">
    <location>
        <begin position="353"/>
        <end position="486"/>
    </location>
</feature>
<dbReference type="AlphaFoldDB" id="A0A9N9QKZ5"/>
<organism evidence="2 3">
    <name type="scientific">Ceutorhynchus assimilis</name>
    <name type="common">cabbage seed weevil</name>
    <dbReference type="NCBI Taxonomy" id="467358"/>
    <lineage>
        <taxon>Eukaryota</taxon>
        <taxon>Metazoa</taxon>
        <taxon>Ecdysozoa</taxon>
        <taxon>Arthropoda</taxon>
        <taxon>Hexapoda</taxon>
        <taxon>Insecta</taxon>
        <taxon>Pterygota</taxon>
        <taxon>Neoptera</taxon>
        <taxon>Endopterygota</taxon>
        <taxon>Coleoptera</taxon>
        <taxon>Polyphaga</taxon>
        <taxon>Cucujiformia</taxon>
        <taxon>Curculionidae</taxon>
        <taxon>Ceutorhynchinae</taxon>
        <taxon>Ceutorhynchus</taxon>
    </lineage>
</organism>
<evidence type="ECO:0000256" key="1">
    <source>
        <dbReference type="SAM" id="Coils"/>
    </source>
</evidence>
<dbReference type="OrthoDB" id="551053at2759"/>
<dbReference type="Proteomes" id="UP001152799">
    <property type="component" value="Chromosome 12"/>
</dbReference>
<evidence type="ECO:0008006" key="4">
    <source>
        <dbReference type="Google" id="ProtNLM"/>
    </source>
</evidence>
<dbReference type="InterPro" id="IPR038911">
    <property type="entry name" value="SCLT1"/>
</dbReference>
<evidence type="ECO:0000313" key="3">
    <source>
        <dbReference type="Proteomes" id="UP001152799"/>
    </source>
</evidence>
<keyword evidence="1" id="KW-0175">Coiled coil</keyword>
<gene>
    <name evidence="2" type="ORF">CEUTPL_LOCUS3635</name>
</gene>
<dbReference type="PANTHER" id="PTHR35970:SF1">
    <property type="entry name" value="SODIUM CHANNEL AND CLATHRIN LINKER 1"/>
    <property type="match status" value="1"/>
</dbReference>
<dbReference type="EMBL" id="OU892288">
    <property type="protein sequence ID" value="CAG9762964.1"/>
    <property type="molecule type" value="Genomic_DNA"/>
</dbReference>
<name>A0A9N9QKZ5_9CUCU</name>
<dbReference type="PANTHER" id="PTHR35970">
    <property type="entry name" value="SODIUM CHANNEL AND CLATHRIN LINKER 1"/>
    <property type="match status" value="1"/>
</dbReference>